<comment type="caution">
    <text evidence="3">The sequence shown here is derived from an EMBL/GenBank/DDBJ whole genome shotgun (WGS) entry which is preliminary data.</text>
</comment>
<dbReference type="Proteomes" id="UP000245697">
    <property type="component" value="Unassembled WGS sequence"/>
</dbReference>
<reference evidence="3 4" key="1">
    <citation type="submission" date="2018-05" db="EMBL/GenBank/DDBJ databases">
        <title>Genomic Encyclopedia of Archaeal and Bacterial Type Strains, Phase II (KMG-II): from individual species to whole genera.</title>
        <authorList>
            <person name="Goeker M."/>
        </authorList>
    </citation>
    <scope>NUCLEOTIDE SEQUENCE [LARGE SCALE GENOMIC DNA]</scope>
    <source>
        <strain evidence="3 4">DSM 45184</strain>
    </source>
</reference>
<dbReference type="InterPro" id="IPR058717">
    <property type="entry name" value="Phage_L5_Integrase_N"/>
</dbReference>
<dbReference type="EMBL" id="QGGR01000010">
    <property type="protein sequence ID" value="PWK46310.1"/>
    <property type="molecule type" value="Genomic_DNA"/>
</dbReference>
<keyword evidence="4" id="KW-1185">Reference proteome</keyword>
<gene>
    <name evidence="3" type="ORF">BC793_110304</name>
</gene>
<protein>
    <recommendedName>
        <fullName evidence="2">Phage L5-like integrase N-terminal domain-containing protein</fullName>
    </recommendedName>
</protein>
<dbReference type="AlphaFoldDB" id="A0A316FEV7"/>
<evidence type="ECO:0000259" key="2">
    <source>
        <dbReference type="Pfam" id="PF26003"/>
    </source>
</evidence>
<evidence type="ECO:0000256" key="1">
    <source>
        <dbReference type="SAM" id="MobiDB-lite"/>
    </source>
</evidence>
<dbReference type="Pfam" id="PF26003">
    <property type="entry name" value="Integrase_N_phage"/>
    <property type="match status" value="1"/>
</dbReference>
<sequence length="149" mass="16923">MANQKRHRRFGNIRKLPSGRFQARYLGPDGITRNADHTFETEKLAAQWLTLVESEIIRGEWQAPEAGEVHLSGYGKEWIAHRKFQPRPRELRGPVPPAHRADPRPPLARRHQAADDPLLARQAAGWWHNRTAGCEVVFAAAGDPQYRGP</sequence>
<organism evidence="3 4">
    <name type="scientific">Actinoplanes xinjiangensis</name>
    <dbReference type="NCBI Taxonomy" id="512350"/>
    <lineage>
        <taxon>Bacteria</taxon>
        <taxon>Bacillati</taxon>
        <taxon>Actinomycetota</taxon>
        <taxon>Actinomycetes</taxon>
        <taxon>Micromonosporales</taxon>
        <taxon>Micromonosporaceae</taxon>
        <taxon>Actinoplanes</taxon>
    </lineage>
</organism>
<feature type="domain" description="Phage L5-like integrase N-terminal" evidence="2">
    <location>
        <begin position="9"/>
        <end position="57"/>
    </location>
</feature>
<feature type="region of interest" description="Disordered" evidence="1">
    <location>
        <begin position="83"/>
        <end position="112"/>
    </location>
</feature>
<accession>A0A316FEV7</accession>
<evidence type="ECO:0000313" key="3">
    <source>
        <dbReference type="EMBL" id="PWK46310.1"/>
    </source>
</evidence>
<proteinExistence type="predicted"/>
<name>A0A316FEV7_9ACTN</name>
<evidence type="ECO:0000313" key="4">
    <source>
        <dbReference type="Proteomes" id="UP000245697"/>
    </source>
</evidence>